<reference evidence="14 15" key="1">
    <citation type="submission" date="2014-03" db="EMBL/GenBank/DDBJ databases">
        <title>Whole genome sequence of Novosphingobium resinovorum KF1.</title>
        <authorList>
            <person name="Gan H.M."/>
            <person name="Gan H.Y."/>
            <person name="Chew T.H."/>
            <person name="Savka M.A."/>
        </authorList>
    </citation>
    <scope>NUCLEOTIDE SEQUENCE [LARGE SCALE GENOMIC DNA]</scope>
    <source>
        <strain evidence="14 15">KF1</strain>
    </source>
</reference>
<keyword evidence="16" id="KW-1185">Reference proteome</keyword>
<dbReference type="Pfam" id="PF13411">
    <property type="entry name" value="MerR_1"/>
    <property type="match status" value="1"/>
</dbReference>
<keyword evidence="3" id="KW-0678">Repressor</keyword>
<sequence length="137" mass="15027">MALTISQLAHAGGVGVETVRFYQRKGLLHDPRPASTGGAKGQRHYGEEDVRRLRFVRAAKDAGFILDEIAELLGLDAGDDRARARTMAQARIAHLDEEIARLERARNALRKLERECAGSDTGPCPIIAAFEEGECCR</sequence>
<dbReference type="PANTHER" id="PTHR30204:SF69">
    <property type="entry name" value="MERR-FAMILY TRANSCRIPTIONAL REGULATOR"/>
    <property type="match status" value="1"/>
</dbReference>
<evidence type="ECO:0000256" key="6">
    <source>
        <dbReference type="ARBA" id="ARBA00023015"/>
    </source>
</evidence>
<name>A0A031K6V7_9SPHN</name>
<dbReference type="CDD" id="cd04783">
    <property type="entry name" value="HTH_MerR1"/>
    <property type="match status" value="1"/>
</dbReference>
<evidence type="ECO:0000259" key="12">
    <source>
        <dbReference type="PROSITE" id="PS50937"/>
    </source>
</evidence>
<dbReference type="GO" id="GO:0046689">
    <property type="term" value="P:response to mercury ion"/>
    <property type="evidence" value="ECO:0007669"/>
    <property type="project" value="UniProtKB-KW"/>
</dbReference>
<keyword evidence="6" id="KW-0805">Transcription regulation</keyword>
<evidence type="ECO:0000256" key="3">
    <source>
        <dbReference type="ARBA" id="ARBA00022491"/>
    </source>
</evidence>
<keyword evidence="11" id="KW-0175">Coiled coil</keyword>
<organism evidence="14 15">
    <name type="scientific">Novosphingobium resinovorum</name>
    <dbReference type="NCBI Taxonomy" id="158500"/>
    <lineage>
        <taxon>Bacteria</taxon>
        <taxon>Pseudomonadati</taxon>
        <taxon>Pseudomonadota</taxon>
        <taxon>Alphaproteobacteria</taxon>
        <taxon>Sphingomonadales</taxon>
        <taxon>Sphingomonadaceae</taxon>
        <taxon>Novosphingobium</taxon>
    </lineage>
</organism>
<dbReference type="EMBL" id="CP017075">
    <property type="protein sequence ID" value="AOR75948.1"/>
    <property type="molecule type" value="Genomic_DNA"/>
</dbReference>
<evidence type="ECO:0000256" key="1">
    <source>
        <dbReference type="ARBA" id="ARBA00017146"/>
    </source>
</evidence>
<evidence type="ECO:0000256" key="2">
    <source>
        <dbReference type="ARBA" id="ARBA00022466"/>
    </source>
</evidence>
<feature type="coiled-coil region" evidence="11">
    <location>
        <begin position="85"/>
        <end position="115"/>
    </location>
</feature>
<reference evidence="13" key="2">
    <citation type="submission" date="2016-08" db="EMBL/GenBank/DDBJ databases">
        <authorList>
            <person name="Seilhamer J.J."/>
        </authorList>
    </citation>
    <scope>NUCLEOTIDE SEQUENCE [LARGE SCALE GENOMIC DNA]</scope>
    <source>
        <strain evidence="13">SA1</strain>
    </source>
</reference>
<feature type="domain" description="HTH merR-type" evidence="12">
    <location>
        <begin position="2"/>
        <end position="75"/>
    </location>
</feature>
<evidence type="ECO:0000256" key="5">
    <source>
        <dbReference type="ARBA" id="ARBA00022914"/>
    </source>
</evidence>
<dbReference type="EMBL" id="JFYZ01000001">
    <property type="protein sequence ID" value="EZP84959.1"/>
    <property type="molecule type" value="Genomic_DNA"/>
</dbReference>
<dbReference type="STRING" id="158500.BES08_03685"/>
<dbReference type="Gene3D" id="1.10.1660.10">
    <property type="match status" value="1"/>
</dbReference>
<gene>
    <name evidence="13" type="ORF">BES08_03685</name>
    <name evidence="14" type="ORF">BV97_00724</name>
</gene>
<evidence type="ECO:0000256" key="9">
    <source>
        <dbReference type="ARBA" id="ARBA00023163"/>
    </source>
</evidence>
<dbReference type="RefSeq" id="WP_036523075.1">
    <property type="nucleotide sequence ID" value="NZ_CP017075.1"/>
</dbReference>
<evidence type="ECO:0000313" key="13">
    <source>
        <dbReference type="EMBL" id="AOR75948.1"/>
    </source>
</evidence>
<dbReference type="InterPro" id="IPR000551">
    <property type="entry name" value="MerR-type_HTH_dom"/>
</dbReference>
<accession>A0A031K6V7</accession>
<dbReference type="KEGG" id="nre:BES08_03685"/>
<evidence type="ECO:0000256" key="4">
    <source>
        <dbReference type="ARBA" id="ARBA00022723"/>
    </source>
</evidence>
<dbReference type="GO" id="GO:0003677">
    <property type="term" value="F:DNA binding"/>
    <property type="evidence" value="ECO:0007669"/>
    <property type="project" value="UniProtKB-KW"/>
</dbReference>
<evidence type="ECO:0000256" key="8">
    <source>
        <dbReference type="ARBA" id="ARBA00023159"/>
    </source>
</evidence>
<dbReference type="PROSITE" id="PS50937">
    <property type="entry name" value="HTH_MERR_2"/>
    <property type="match status" value="1"/>
</dbReference>
<evidence type="ECO:0000313" key="14">
    <source>
        <dbReference type="EMBL" id="EZP84959.1"/>
    </source>
</evidence>
<evidence type="ECO:0000256" key="7">
    <source>
        <dbReference type="ARBA" id="ARBA00023125"/>
    </source>
</evidence>
<dbReference type="GO" id="GO:0003700">
    <property type="term" value="F:DNA-binding transcription factor activity"/>
    <property type="evidence" value="ECO:0007669"/>
    <property type="project" value="InterPro"/>
</dbReference>
<dbReference type="PATRIC" id="fig|158500.4.peg.741"/>
<dbReference type="InterPro" id="IPR047057">
    <property type="entry name" value="MerR_fam"/>
</dbReference>
<dbReference type="SMART" id="SM00422">
    <property type="entry name" value="HTH_MERR"/>
    <property type="match status" value="1"/>
</dbReference>
<comment type="function">
    <text evidence="10">Mediates the mercuric-dependent induction of mercury resistance operon. In the absence of mercury MerR represses transcription by binding tightly to the mer operator region; when mercury is present the dimeric complex binds a single ion and becomes a potent transcriptional activator, while remaining bound to the mer site.</text>
</comment>
<evidence type="ECO:0000256" key="10">
    <source>
        <dbReference type="ARBA" id="ARBA00024874"/>
    </source>
</evidence>
<dbReference type="Proteomes" id="UP000024329">
    <property type="component" value="Unassembled WGS sequence"/>
</dbReference>
<reference evidence="16" key="3">
    <citation type="journal article" date="2017" name="J. Biotechnol.">
        <title>Complete genome sequence of Novosphingobium resinovorum SA1, a versatile xenobiotic-degrading bacterium capable of utilizing sulfanilic acid.</title>
        <authorList>
            <person name="Hegedus B."/>
            <person name="Kos P.B."/>
            <person name="Balint B."/>
            <person name="Maroti G."/>
            <person name="Gan H.M."/>
            <person name="Perei K."/>
            <person name="Rakhely G."/>
        </authorList>
    </citation>
    <scope>NUCLEOTIDE SEQUENCE [LARGE SCALE GENOMIC DNA]</scope>
    <source>
        <strain evidence="16">SA1</strain>
    </source>
</reference>
<dbReference type="eggNOG" id="COG0789">
    <property type="taxonomic scope" value="Bacteria"/>
</dbReference>
<dbReference type="Proteomes" id="UP000094626">
    <property type="component" value="Chromosome"/>
</dbReference>
<dbReference type="PRINTS" id="PR00040">
    <property type="entry name" value="HTHMERR"/>
</dbReference>
<keyword evidence="8" id="KW-0010">Activator</keyword>
<proteinExistence type="predicted"/>
<dbReference type="AlphaFoldDB" id="A0A031K6V7"/>
<dbReference type="InterPro" id="IPR009061">
    <property type="entry name" value="DNA-bd_dom_put_sf"/>
</dbReference>
<dbReference type="PANTHER" id="PTHR30204">
    <property type="entry name" value="REDOX-CYCLING DRUG-SENSING TRANSCRIPTIONAL ACTIVATOR SOXR"/>
    <property type="match status" value="1"/>
</dbReference>
<evidence type="ECO:0000313" key="15">
    <source>
        <dbReference type="Proteomes" id="UP000024329"/>
    </source>
</evidence>
<dbReference type="OrthoDB" id="9802944at2"/>
<evidence type="ECO:0000256" key="11">
    <source>
        <dbReference type="SAM" id="Coils"/>
    </source>
</evidence>
<keyword evidence="5" id="KW-0476">Mercury</keyword>
<keyword evidence="7" id="KW-0238">DNA-binding</keyword>
<dbReference type="GO" id="GO:0045340">
    <property type="term" value="F:mercury ion binding"/>
    <property type="evidence" value="ECO:0007669"/>
    <property type="project" value="InterPro"/>
</dbReference>
<keyword evidence="4" id="KW-0479">Metal-binding</keyword>
<dbReference type="InterPro" id="IPR011794">
    <property type="entry name" value="MerR"/>
</dbReference>
<keyword evidence="2" id="KW-0475">Mercuric resistance</keyword>
<keyword evidence="9" id="KW-0804">Transcription</keyword>
<protein>
    <recommendedName>
        <fullName evidence="1">Mercuric resistance operon regulatory protein</fullName>
    </recommendedName>
</protein>
<dbReference type="SUPFAM" id="SSF46955">
    <property type="entry name" value="Putative DNA-binding domain"/>
    <property type="match status" value="1"/>
</dbReference>
<evidence type="ECO:0000313" key="16">
    <source>
        <dbReference type="Proteomes" id="UP000094626"/>
    </source>
</evidence>